<comment type="caution">
    <text evidence="1">The sequence shown here is derived from an EMBL/GenBank/DDBJ whole genome shotgun (WGS) entry which is preliminary data.</text>
</comment>
<proteinExistence type="predicted"/>
<organism evidence="1 2">
    <name type="scientific">Sphingomonas colocasiae</name>
    <dbReference type="NCBI Taxonomy" id="1848973"/>
    <lineage>
        <taxon>Bacteria</taxon>
        <taxon>Pseudomonadati</taxon>
        <taxon>Pseudomonadota</taxon>
        <taxon>Alphaproteobacteria</taxon>
        <taxon>Sphingomonadales</taxon>
        <taxon>Sphingomonadaceae</taxon>
        <taxon>Sphingomonas</taxon>
    </lineage>
</organism>
<gene>
    <name evidence="1" type="ORF">K7G82_22370</name>
</gene>
<dbReference type="RefSeq" id="WP_222992171.1">
    <property type="nucleotide sequence ID" value="NZ_JAINVV010000011.1"/>
</dbReference>
<dbReference type="Proteomes" id="UP000706039">
    <property type="component" value="Unassembled WGS sequence"/>
</dbReference>
<name>A0ABS7PUX3_9SPHN</name>
<evidence type="ECO:0000313" key="2">
    <source>
        <dbReference type="Proteomes" id="UP000706039"/>
    </source>
</evidence>
<dbReference type="EMBL" id="JAINVV010000011">
    <property type="protein sequence ID" value="MBY8825066.1"/>
    <property type="molecule type" value="Genomic_DNA"/>
</dbReference>
<reference evidence="1 2" key="1">
    <citation type="submission" date="2021-08" db="EMBL/GenBank/DDBJ databases">
        <authorList>
            <person name="Tuo L."/>
        </authorList>
    </citation>
    <scope>NUCLEOTIDE SEQUENCE [LARGE SCALE GENOMIC DNA]</scope>
    <source>
        <strain evidence="1 2">JCM 31229</strain>
    </source>
</reference>
<sequence>MRPGLKYLLYTFAFGVVLLSIGNGVWRARAQLGASDAAHAACKQVNRWNSGRNGYADCLRAHEARN</sequence>
<protein>
    <submittedName>
        <fullName evidence="1">Uncharacterized protein</fullName>
    </submittedName>
</protein>
<keyword evidence="2" id="KW-1185">Reference proteome</keyword>
<accession>A0ABS7PUX3</accession>
<evidence type="ECO:0000313" key="1">
    <source>
        <dbReference type="EMBL" id="MBY8825066.1"/>
    </source>
</evidence>